<comment type="caution">
    <text evidence="4">The sequence shown here is derived from an EMBL/GenBank/DDBJ whole genome shotgun (WGS) entry which is preliminary data.</text>
</comment>
<evidence type="ECO:0000313" key="5">
    <source>
        <dbReference type="EMBL" id="KAL0861336.1"/>
    </source>
</evidence>
<name>A0ABD0SD30_LOXSC</name>
<dbReference type="InterPro" id="IPR055256">
    <property type="entry name" value="KH_1_KHDC4/BBP-like"/>
</dbReference>
<evidence type="ECO:0000256" key="2">
    <source>
        <dbReference type="SAM" id="MobiDB-lite"/>
    </source>
</evidence>
<evidence type="ECO:0000259" key="3">
    <source>
        <dbReference type="SMART" id="SM00322"/>
    </source>
</evidence>
<dbReference type="SMART" id="SM00322">
    <property type="entry name" value="KH"/>
    <property type="match status" value="1"/>
</dbReference>
<keyword evidence="1" id="KW-0694">RNA-binding</keyword>
<dbReference type="SUPFAM" id="SSF54791">
    <property type="entry name" value="Eukaryotic type KH-domain (KH-domain type I)"/>
    <property type="match status" value="1"/>
</dbReference>
<evidence type="ECO:0000313" key="6">
    <source>
        <dbReference type="Proteomes" id="UP001549920"/>
    </source>
</evidence>
<feature type="region of interest" description="Disordered" evidence="2">
    <location>
        <begin position="290"/>
        <end position="400"/>
    </location>
</feature>
<evidence type="ECO:0000313" key="7">
    <source>
        <dbReference type="Proteomes" id="UP001549921"/>
    </source>
</evidence>
<dbReference type="PANTHER" id="PTHR11208:SF42">
    <property type="entry name" value="QUAKING RELATED 54B, ISOFORM E"/>
    <property type="match status" value="1"/>
</dbReference>
<dbReference type="PANTHER" id="PTHR11208">
    <property type="entry name" value="RNA-BINDING PROTEIN RELATED"/>
    <property type="match status" value="1"/>
</dbReference>
<protein>
    <recommendedName>
        <fullName evidence="3">K Homology domain-containing protein</fullName>
    </recommendedName>
</protein>
<feature type="compositionally biased region" description="Pro residues" evidence="2">
    <location>
        <begin position="249"/>
        <end position="269"/>
    </location>
</feature>
<dbReference type="CDD" id="cd22384">
    <property type="entry name" value="KH-I_KHDRBS"/>
    <property type="match status" value="1"/>
</dbReference>
<evidence type="ECO:0000313" key="4">
    <source>
        <dbReference type="EMBL" id="KAL0811752.1"/>
    </source>
</evidence>
<sequence>MAEKFDKNGYNSGDFKRNSNMDAGQSEDGPPMEQDGEEGTKLNEKADEYMRELLSEKIKLNNQKFPISSKLIDQEVSRVQTTGRIPAKDTKYMDVFRDKPVKVTVKVLVPVKEHPQFNFVGKLLGPKGNTMKQMQEETMCKMAVLGRGSIRDRRKEEELRNSLDPKYSHLTDELHVEISALAPPAEAHARIAYALAEVKKYLIPDGMEMMRHPPMMDRGAPRADVTYSACTVTKRSLSYQDPVVNKAGPPRPPPGRAPPRMPPAPPMQRGPPGKTKVISILDRARNAMETSYGGYDDPYAMPPEPPIFSRSRSPYLHTPDAQVARPPRGPPRSSEQDFYYERPERYYADDGYGYKQDEPPQRQFKASARDVGTRRPQPRPYARHEPYARPKSTSKKQRSQ</sequence>
<gene>
    <name evidence="5" type="ORF">ABMA27_008893</name>
    <name evidence="4" type="ORF">ABMA28_009185</name>
</gene>
<feature type="domain" description="K Homology" evidence="3">
    <location>
        <begin position="101"/>
        <end position="199"/>
    </location>
</feature>
<dbReference type="GO" id="GO:0003723">
    <property type="term" value="F:RNA binding"/>
    <property type="evidence" value="ECO:0007669"/>
    <property type="project" value="UniProtKB-KW"/>
</dbReference>
<accession>A0ABD0SD30</accession>
<dbReference type="Gene3D" id="3.30.1370.10">
    <property type="entry name" value="K Homology domain, type 1"/>
    <property type="match status" value="1"/>
</dbReference>
<dbReference type="FunFam" id="3.30.1370.10:FF:000052">
    <property type="entry name" value="Kep1, isoform A"/>
    <property type="match status" value="1"/>
</dbReference>
<keyword evidence="6" id="KW-1185">Reference proteome</keyword>
<dbReference type="Proteomes" id="UP001549921">
    <property type="component" value="Unassembled WGS sequence"/>
</dbReference>
<feature type="compositionally biased region" description="Basic and acidic residues" evidence="2">
    <location>
        <begin position="339"/>
        <end position="348"/>
    </location>
</feature>
<proteinExistence type="predicted"/>
<organism evidence="4 7">
    <name type="scientific">Loxostege sticticalis</name>
    <name type="common">Beet webworm moth</name>
    <dbReference type="NCBI Taxonomy" id="481309"/>
    <lineage>
        <taxon>Eukaryota</taxon>
        <taxon>Metazoa</taxon>
        <taxon>Ecdysozoa</taxon>
        <taxon>Arthropoda</taxon>
        <taxon>Hexapoda</taxon>
        <taxon>Insecta</taxon>
        <taxon>Pterygota</taxon>
        <taxon>Neoptera</taxon>
        <taxon>Endopterygota</taxon>
        <taxon>Lepidoptera</taxon>
        <taxon>Glossata</taxon>
        <taxon>Ditrysia</taxon>
        <taxon>Pyraloidea</taxon>
        <taxon>Crambidae</taxon>
        <taxon>Pyraustinae</taxon>
        <taxon>Loxostege</taxon>
    </lineage>
</organism>
<reference evidence="6 7" key="1">
    <citation type="submission" date="2024-06" db="EMBL/GenBank/DDBJ databases">
        <title>A chromosome-level genome assembly of beet webworm, Loxostege sticticalis.</title>
        <authorList>
            <person name="Zhang Y."/>
        </authorList>
    </citation>
    <scope>NUCLEOTIDE SEQUENCE [LARGE SCALE GENOMIC DNA]</scope>
    <source>
        <strain evidence="5">AQ026</strain>
        <strain evidence="4">AQ028</strain>
        <tissue evidence="4">Male pupae</tissue>
        <tissue evidence="5">Whole body</tissue>
    </source>
</reference>
<dbReference type="EMBL" id="JBEDNZ010000023">
    <property type="protein sequence ID" value="KAL0811752.1"/>
    <property type="molecule type" value="Genomic_DNA"/>
</dbReference>
<dbReference type="InterPro" id="IPR036612">
    <property type="entry name" value="KH_dom_type_1_sf"/>
</dbReference>
<dbReference type="Pfam" id="PF22675">
    <property type="entry name" value="KH-I_KHDC4-BBP"/>
    <property type="match status" value="1"/>
</dbReference>
<feature type="region of interest" description="Disordered" evidence="2">
    <location>
        <begin position="238"/>
        <end position="274"/>
    </location>
</feature>
<dbReference type="InterPro" id="IPR004087">
    <property type="entry name" value="KH_dom"/>
</dbReference>
<dbReference type="InterPro" id="IPR045071">
    <property type="entry name" value="BBP-like"/>
</dbReference>
<feature type="region of interest" description="Disordered" evidence="2">
    <location>
        <begin position="1"/>
        <end position="47"/>
    </location>
</feature>
<evidence type="ECO:0000256" key="1">
    <source>
        <dbReference type="ARBA" id="ARBA00022884"/>
    </source>
</evidence>
<dbReference type="Proteomes" id="UP001549920">
    <property type="component" value="Unassembled WGS sequence"/>
</dbReference>
<dbReference type="AlphaFoldDB" id="A0ABD0SD30"/>
<feature type="compositionally biased region" description="Basic and acidic residues" evidence="2">
    <location>
        <begin position="38"/>
        <end position="47"/>
    </location>
</feature>
<dbReference type="EMBL" id="JBEUOH010000023">
    <property type="protein sequence ID" value="KAL0861336.1"/>
    <property type="molecule type" value="Genomic_DNA"/>
</dbReference>